<dbReference type="OrthoDB" id="5197795at2"/>
<organism evidence="1 2">
    <name type="scientific">Nonomuraea diastatica</name>
    <dbReference type="NCBI Taxonomy" id="1848329"/>
    <lineage>
        <taxon>Bacteria</taxon>
        <taxon>Bacillati</taxon>
        <taxon>Actinomycetota</taxon>
        <taxon>Actinomycetes</taxon>
        <taxon>Streptosporangiales</taxon>
        <taxon>Streptosporangiaceae</taxon>
        <taxon>Nonomuraea</taxon>
    </lineage>
</organism>
<keyword evidence="2" id="KW-1185">Reference proteome</keyword>
<dbReference type="Proteomes" id="UP000294543">
    <property type="component" value="Unassembled WGS sequence"/>
</dbReference>
<dbReference type="RefSeq" id="WP_132517234.1">
    <property type="nucleotide sequence ID" value="NZ_SMKP01000198.1"/>
</dbReference>
<evidence type="ECO:0000313" key="2">
    <source>
        <dbReference type="Proteomes" id="UP000294543"/>
    </source>
</evidence>
<proteinExistence type="predicted"/>
<dbReference type="EMBL" id="SMKP01000198">
    <property type="protein sequence ID" value="TDD12636.1"/>
    <property type="molecule type" value="Genomic_DNA"/>
</dbReference>
<evidence type="ECO:0000313" key="1">
    <source>
        <dbReference type="EMBL" id="TDD12636.1"/>
    </source>
</evidence>
<sequence length="161" mass="16959">MSDKAGKQPGIARRVALVAAAGTLTLGSLAGLAGSASGDAEWRRSPVGTWAVEITFASGTKTERGLFALRSDGSFSLAVGKRTGFGTWQPTADGFRYAFRHYAFKADDTFDFELRGVQEGQVDSDGTFTSTGTGTSLDADGNVQGVFETQVDGERYSLQAL</sequence>
<gene>
    <name evidence="1" type="ORF">E1294_43525</name>
</gene>
<name>A0A4V2YCS7_9ACTN</name>
<reference evidence="1 2" key="1">
    <citation type="submission" date="2019-03" db="EMBL/GenBank/DDBJ databases">
        <title>Draft genome sequences of novel Actinobacteria.</title>
        <authorList>
            <person name="Sahin N."/>
            <person name="Ay H."/>
            <person name="Saygin H."/>
        </authorList>
    </citation>
    <scope>NUCLEOTIDE SEQUENCE [LARGE SCALE GENOMIC DNA]</scope>
    <source>
        <strain evidence="1 2">KC712</strain>
    </source>
</reference>
<dbReference type="AlphaFoldDB" id="A0A4V2YCS7"/>
<protein>
    <submittedName>
        <fullName evidence="1">Uncharacterized protein</fullName>
    </submittedName>
</protein>
<comment type="caution">
    <text evidence="1">The sequence shown here is derived from an EMBL/GenBank/DDBJ whole genome shotgun (WGS) entry which is preliminary data.</text>
</comment>
<accession>A0A4V2YCS7</accession>